<keyword evidence="3" id="KW-1185">Reference proteome</keyword>
<gene>
    <name evidence="2" type="ORF">C2G38_1479832</name>
</gene>
<evidence type="ECO:0000313" key="3">
    <source>
        <dbReference type="Proteomes" id="UP000266673"/>
    </source>
</evidence>
<dbReference type="OrthoDB" id="2394727at2759"/>
<comment type="caution">
    <text evidence="2">The sequence shown here is derived from an EMBL/GenBank/DDBJ whole genome shotgun (WGS) entry which is preliminary data.</text>
</comment>
<protein>
    <submittedName>
        <fullName evidence="2">Uncharacterized protein</fullName>
    </submittedName>
</protein>
<feature type="coiled-coil region" evidence="1">
    <location>
        <begin position="25"/>
        <end position="108"/>
    </location>
</feature>
<reference evidence="2 3" key="1">
    <citation type="submission" date="2018-06" db="EMBL/GenBank/DDBJ databases">
        <title>Comparative genomics reveals the genomic features of Rhizophagus irregularis, R. cerebriforme, R. diaphanum and Gigaspora rosea, and their symbiotic lifestyle signature.</title>
        <authorList>
            <person name="Morin E."/>
            <person name="San Clemente H."/>
            <person name="Chen E.C.H."/>
            <person name="De La Providencia I."/>
            <person name="Hainaut M."/>
            <person name="Kuo A."/>
            <person name="Kohler A."/>
            <person name="Murat C."/>
            <person name="Tang N."/>
            <person name="Roy S."/>
            <person name="Loubradou J."/>
            <person name="Henrissat B."/>
            <person name="Grigoriev I.V."/>
            <person name="Corradi N."/>
            <person name="Roux C."/>
            <person name="Martin F.M."/>
        </authorList>
    </citation>
    <scope>NUCLEOTIDE SEQUENCE [LARGE SCALE GENOMIC DNA]</scope>
    <source>
        <strain evidence="2 3">DAOM 194757</strain>
    </source>
</reference>
<evidence type="ECO:0000256" key="1">
    <source>
        <dbReference type="SAM" id="Coils"/>
    </source>
</evidence>
<name>A0A397VA35_9GLOM</name>
<dbReference type="AlphaFoldDB" id="A0A397VA35"/>
<proteinExistence type="predicted"/>
<accession>A0A397VA35</accession>
<organism evidence="2 3">
    <name type="scientific">Gigaspora rosea</name>
    <dbReference type="NCBI Taxonomy" id="44941"/>
    <lineage>
        <taxon>Eukaryota</taxon>
        <taxon>Fungi</taxon>
        <taxon>Fungi incertae sedis</taxon>
        <taxon>Mucoromycota</taxon>
        <taxon>Glomeromycotina</taxon>
        <taxon>Glomeromycetes</taxon>
        <taxon>Diversisporales</taxon>
        <taxon>Gigasporaceae</taxon>
        <taxon>Gigaspora</taxon>
    </lineage>
</organism>
<dbReference type="EMBL" id="QKWP01000647">
    <property type="protein sequence ID" value="RIB16843.1"/>
    <property type="molecule type" value="Genomic_DNA"/>
</dbReference>
<keyword evidence="1" id="KW-0175">Coiled coil</keyword>
<sequence>MTRRLKNNRRTRLQNTGTSSIFEALELVQKEKAKFEKEVRRLTRKIRGLNSDVKRLKDINVRQEIYINDIEQKLNLLEIVRKQQEERIKNLEHEKEVMINRERKNKEQSIRRTNNFTTHENEVHGNETCELFSENRL</sequence>
<evidence type="ECO:0000313" key="2">
    <source>
        <dbReference type="EMBL" id="RIB16843.1"/>
    </source>
</evidence>
<dbReference type="Proteomes" id="UP000266673">
    <property type="component" value="Unassembled WGS sequence"/>
</dbReference>